<sequence>MSRYRPFSQFRKSSGKKRARRRMFSEQLEDRRLLVAATDLASIVGLVSISGNSGSVPVASAALDLYRDDGDGIFEPGADDAEVSMTMTDSSGNYRFDNLTVGNYFVLQSAQTVAGGQSIQRQVSPRLSVSSDDVLGQVRRTIDSFDVTTQSVSDDTDTNPVVAIAVAPTTEVIGGERELIVNKTSADGILEADVNNAALPGRYAFSAQFQGAGSQTIVWDGADNDATLVDDTGLGPVDLTLDARGIQLQIRADNGGVARLRVYSDDGVSGTATRYSEVTMPIPATPDNSLSPEFISFTDGFTSSSGGGADFTSVGAIELVITQPADVDGLSRLIGVVGNTEQVFNFANTQSADLSLTKTVDDSSPDVNQNVTFTIRVDNSGPDNATGVQVTDLLPAGIEFVSISPSTANYMPATGIWDVGTISSGGFQTLSITGRVTSTGTRENFARVTASDQPDPDSNLATNVITDDDEASVMIETLAIDLELSKTPSTFTPNVGESIAFTLTLFNRGPSVATNVQVQDVLPSGLTLNDADPGAGTSFNTTSGIWTVPSLAAGSSIQLVLNTTVGNQVSIVNTAEVIAADQVDSDSQPNTGNDGQDDFASVTLTPPRADLEVSKVLVNSSDATPNVGDEISFLVTIFNRGPSQATNVVVSDVLPTGLSSSGATTDAGVYTAATGRWEVGTLEPDTSRTLTIRAIVETPASTTNTTLSNTARVLSVDQFDPDSTAGNNVESEDDQQTITVTPQVIDLLLEKSVSPALADVGDEVTYTLILTNEFGDTATNIQVQDDLPSGVTFLESTPASANYNPTTGVWTVSSLDAGQSMTLNLRGRIDSAIDTSNTAEVIAVDQFDRDSTPANNVDGEDDRATATFAIASADLSLTKTVNTESPNVGENVTFTIRVVNDGPNPATGVSVRDILPAGTTFVSTSDATNYDSSSGIWDVGSVAVGNANAEMLTIVATATTDNVVINSAEIIAADQADPDSKPGDGTGDDFAQAQLQGQQVDLRLFKTISNSQPNVGSEVTFQIRVLNESDSLATGVQVTDILPSGLELVSSAPSQGSFNTTTGVWTVGTLAGGTDETLDLTVRVTQVLGETVNVAEISAADQPDIDSVPGSGDDGQDDFASVTFSTPVADLELTKTVSQSDPNVGDVVTFTIDLENVGPDDATGVTVLDLLPTGVQFVSTSLSAGTYNDTTGIWDLGTLAANATARLSIRATVVTQGTKTNVARVQTSDQADPDSQPGDDVLSQDDQGQVSITPPVIDLSIDKTALPIRPSVGGEVTFTIQVSNSQPSNATGVVVTDLLPANLTFVSSNPTTGSYDAPSGRWTVGTVAGNDSETLTITARVNQFGAITNTAEVTSANQFDIDSVPGDNIESDDDQDTITLTPASADLSIAKSVNDAEPDVGDEVTFVVTLSNDGPDDASDIVVRDNLPAGLTIISSAPQSGTSFDITNGRWNVPLLRSGQSVALTIVMRVDSVGDKTNRVEVIQSSEFDPDSEPNDGQGDDYAEATLSPQLVDLALQKIIDDDRPNVGDSVEYLLTLTNSGPSAATGVVVTDQLPNGVLFDNAIVSQGAYDAATGLWTVGQVEDGGTATLRLVATVGNVRSAINRAEVTAVDQVDLDSTPGNGVAAEDDDAQVALETQVADLRLTKTVNNASPGQQENVTFRLTLTNDGPDAATEVVVRDVLPVGLTFVSADPSTGSYDPVTGFWSLANVPNNASVTLDIVAGVSLATSLTNVAEVFASRQFDPDSTPGDSVTTQDDYAAVVVTPLIVDITVSATADNLTPVEDDVITIVFTAENEGTTGASGLVASVLIPTGLTILSAVPSRGVYDPITGRWEIGTLANATSSTLTVTARVDQRGFRELPIEIIQLDQFDVDSVPGNGAEEEDDQETLVLTAPKVLSKRLFLSR</sequence>
<feature type="region of interest" description="Disordered" evidence="1">
    <location>
        <begin position="1"/>
        <end position="22"/>
    </location>
</feature>
<feature type="compositionally biased region" description="Polar residues" evidence="1">
    <location>
        <begin position="585"/>
        <end position="594"/>
    </location>
</feature>
<feature type="domain" description="DUF11" evidence="2">
    <location>
        <begin position="610"/>
        <end position="731"/>
    </location>
</feature>
<dbReference type="InterPro" id="IPR047589">
    <property type="entry name" value="DUF11_rpt"/>
</dbReference>
<dbReference type="Gene3D" id="2.60.40.3080">
    <property type="match status" value="3"/>
</dbReference>
<keyword evidence="4" id="KW-1185">Reference proteome</keyword>
<dbReference type="InterPro" id="IPR013783">
    <property type="entry name" value="Ig-like_fold"/>
</dbReference>
<dbReference type="InterPro" id="IPR001434">
    <property type="entry name" value="OmcB-like_DUF11"/>
</dbReference>
<proteinExistence type="predicted"/>
<dbReference type="Gene3D" id="2.60.40.1170">
    <property type="entry name" value="Mu homology domain, subdomain B"/>
    <property type="match status" value="3"/>
</dbReference>
<dbReference type="InterPro" id="IPR051172">
    <property type="entry name" value="Chlamydia_OmcB"/>
</dbReference>
<feature type="domain" description="DUF11" evidence="2">
    <location>
        <begin position="1001"/>
        <end position="1106"/>
    </location>
</feature>
<feature type="region of interest" description="Disordered" evidence="1">
    <location>
        <begin position="583"/>
        <end position="602"/>
    </location>
</feature>
<evidence type="ECO:0000256" key="1">
    <source>
        <dbReference type="SAM" id="MobiDB-lite"/>
    </source>
</evidence>
<dbReference type="Pfam" id="PF01345">
    <property type="entry name" value="DUF11"/>
    <property type="match status" value="12"/>
</dbReference>
<feature type="domain" description="DUF11" evidence="2">
    <location>
        <begin position="1386"/>
        <end position="1496"/>
    </location>
</feature>
<feature type="domain" description="DUF11" evidence="2">
    <location>
        <begin position="481"/>
        <end position="592"/>
    </location>
</feature>
<feature type="domain" description="DUF11" evidence="2">
    <location>
        <begin position="746"/>
        <end position="858"/>
    </location>
</feature>
<dbReference type="PANTHER" id="PTHR34819:SF3">
    <property type="entry name" value="CELL SURFACE PROTEIN"/>
    <property type="match status" value="1"/>
</dbReference>
<dbReference type="RefSeq" id="WP_165440554.1">
    <property type="nucleotide sequence ID" value="NZ_SJPI01000001.1"/>
</dbReference>
<dbReference type="SUPFAM" id="SSF117074">
    <property type="entry name" value="Hypothetical protein PA1324"/>
    <property type="match status" value="1"/>
</dbReference>
<evidence type="ECO:0000313" key="4">
    <source>
        <dbReference type="Proteomes" id="UP000316598"/>
    </source>
</evidence>
<feature type="domain" description="DUF11" evidence="2">
    <location>
        <begin position="1130"/>
        <end position="1236"/>
    </location>
</feature>
<feature type="region of interest" description="Disordered" evidence="1">
    <location>
        <begin position="1484"/>
        <end position="1503"/>
    </location>
</feature>
<feature type="region of interest" description="Disordered" evidence="1">
    <location>
        <begin position="1223"/>
        <end position="1248"/>
    </location>
</feature>
<feature type="domain" description="DUF11" evidence="2">
    <location>
        <begin position="1513"/>
        <end position="1619"/>
    </location>
</feature>
<dbReference type="PANTHER" id="PTHR34819">
    <property type="entry name" value="LARGE CYSTEINE-RICH PERIPLASMIC PROTEIN OMCB"/>
    <property type="match status" value="1"/>
</dbReference>
<dbReference type="EMBL" id="SJPI01000001">
    <property type="protein sequence ID" value="TWT53953.1"/>
    <property type="molecule type" value="Genomic_DNA"/>
</dbReference>
<feature type="domain" description="DUF11" evidence="2">
    <location>
        <begin position="353"/>
        <end position="458"/>
    </location>
</feature>
<feature type="compositionally biased region" description="Acidic residues" evidence="1">
    <location>
        <begin position="1488"/>
        <end position="1503"/>
    </location>
</feature>
<dbReference type="Proteomes" id="UP000316598">
    <property type="component" value="Unassembled WGS sequence"/>
</dbReference>
<dbReference type="NCBIfam" id="TIGR01451">
    <property type="entry name" value="B_ant_repeat"/>
    <property type="match status" value="11"/>
</dbReference>
<dbReference type="Gene3D" id="2.60.40.10">
    <property type="entry name" value="Immunoglobulins"/>
    <property type="match status" value="6"/>
</dbReference>
<protein>
    <submittedName>
        <fullName evidence="3">Large cysteine-rich periplasmic protein omcB</fullName>
    </submittedName>
</protein>
<evidence type="ECO:0000313" key="3">
    <source>
        <dbReference type="EMBL" id="TWT53953.1"/>
    </source>
</evidence>
<accession>A0A5C5WV99</accession>
<feature type="domain" description="DUF11" evidence="2">
    <location>
        <begin position="1258"/>
        <end position="1370"/>
    </location>
</feature>
<comment type="caution">
    <text evidence="3">The sequence shown here is derived from an EMBL/GenBank/DDBJ whole genome shotgun (WGS) entry which is preliminary data.</text>
</comment>
<feature type="domain" description="DUF11" evidence="2">
    <location>
        <begin position="1641"/>
        <end position="1748"/>
    </location>
</feature>
<gene>
    <name evidence="3" type="primary">omcB_2</name>
    <name evidence="3" type="ORF">Pla22_15870</name>
</gene>
<feature type="domain" description="DUF11" evidence="2">
    <location>
        <begin position="1769"/>
        <end position="1857"/>
    </location>
</feature>
<organism evidence="3 4">
    <name type="scientific">Rubripirellula amarantea</name>
    <dbReference type="NCBI Taxonomy" id="2527999"/>
    <lineage>
        <taxon>Bacteria</taxon>
        <taxon>Pseudomonadati</taxon>
        <taxon>Planctomycetota</taxon>
        <taxon>Planctomycetia</taxon>
        <taxon>Pirellulales</taxon>
        <taxon>Pirellulaceae</taxon>
        <taxon>Rubripirellula</taxon>
    </lineage>
</organism>
<feature type="domain" description="DUF11" evidence="2">
    <location>
        <begin position="874"/>
        <end position="981"/>
    </location>
</feature>
<feature type="compositionally biased region" description="Basic residues" evidence="1">
    <location>
        <begin position="13"/>
        <end position="22"/>
    </location>
</feature>
<name>A0A5C5WV99_9BACT</name>
<reference evidence="3 4" key="1">
    <citation type="submission" date="2019-02" db="EMBL/GenBank/DDBJ databases">
        <title>Deep-cultivation of Planctomycetes and their phenomic and genomic characterization uncovers novel biology.</title>
        <authorList>
            <person name="Wiegand S."/>
            <person name="Jogler M."/>
            <person name="Boedeker C."/>
            <person name="Pinto D."/>
            <person name="Vollmers J."/>
            <person name="Rivas-Marin E."/>
            <person name="Kohn T."/>
            <person name="Peeters S.H."/>
            <person name="Heuer A."/>
            <person name="Rast P."/>
            <person name="Oberbeckmann S."/>
            <person name="Bunk B."/>
            <person name="Jeske O."/>
            <person name="Meyerdierks A."/>
            <person name="Storesund J.E."/>
            <person name="Kallscheuer N."/>
            <person name="Luecker S."/>
            <person name="Lage O.M."/>
            <person name="Pohl T."/>
            <person name="Merkel B.J."/>
            <person name="Hornburger P."/>
            <person name="Mueller R.-W."/>
            <person name="Bruemmer F."/>
            <person name="Labrenz M."/>
            <person name="Spormann A.M."/>
            <person name="Op Den Camp H."/>
            <person name="Overmann J."/>
            <person name="Amann R."/>
            <person name="Jetten M.S.M."/>
            <person name="Mascher T."/>
            <person name="Medema M.H."/>
            <person name="Devos D.P."/>
            <person name="Kaster A.-K."/>
            <person name="Ovreas L."/>
            <person name="Rohde M."/>
            <person name="Galperin M.Y."/>
            <person name="Jogler C."/>
        </authorList>
    </citation>
    <scope>NUCLEOTIDE SEQUENCE [LARGE SCALE GENOMIC DNA]</scope>
    <source>
        <strain evidence="3 4">Pla22</strain>
    </source>
</reference>
<evidence type="ECO:0000259" key="2">
    <source>
        <dbReference type="Pfam" id="PF01345"/>
    </source>
</evidence>